<dbReference type="InterPro" id="IPR000734">
    <property type="entry name" value="TAG_lipase"/>
</dbReference>
<name>A0A977XKU7_MANSE</name>
<dbReference type="PRINTS" id="PR00821">
    <property type="entry name" value="TAGLIPASE"/>
</dbReference>
<dbReference type="SUPFAM" id="SSF53474">
    <property type="entry name" value="alpha/beta-Hydrolases"/>
    <property type="match status" value="1"/>
</dbReference>
<comment type="similarity">
    <text evidence="2 4">Belongs to the AB hydrolase superfamily. Lipase family.</text>
</comment>
<dbReference type="InterPro" id="IPR033906">
    <property type="entry name" value="Lipase_N"/>
</dbReference>
<dbReference type="EMBL" id="ON929133">
    <property type="protein sequence ID" value="UXP71915.1"/>
    <property type="molecule type" value="mRNA"/>
</dbReference>
<dbReference type="InterPro" id="IPR013818">
    <property type="entry name" value="Lipase"/>
</dbReference>
<dbReference type="Gene3D" id="3.40.50.1820">
    <property type="entry name" value="alpha/beta hydrolase"/>
    <property type="match status" value="1"/>
</dbReference>
<reference evidence="7" key="1">
    <citation type="journal article" date="2022" name="Insect Sci.">
        <title>Genome-wide identification, classification, and expression profiling of serine esterases and other esterase-related proteins in the tobacco hornworm, Manduca sexta.</title>
        <authorList>
            <person name="Miao Z."/>
            <person name="Xiong C."/>
            <person name="Cao X."/>
            <person name="Shan T."/>
            <person name="Jin Q."/>
            <person name="Jiang H."/>
        </authorList>
    </citation>
    <scope>NUCLEOTIDE SEQUENCE</scope>
    <source>
        <strain evidence="7">NL41</strain>
    </source>
</reference>
<dbReference type="PANTHER" id="PTHR11610">
    <property type="entry name" value="LIPASE"/>
    <property type="match status" value="1"/>
</dbReference>
<feature type="signal peptide" evidence="5">
    <location>
        <begin position="1"/>
        <end position="27"/>
    </location>
</feature>
<dbReference type="Pfam" id="PF00151">
    <property type="entry name" value="Lipase"/>
    <property type="match status" value="1"/>
</dbReference>
<dbReference type="GO" id="GO:0017171">
    <property type="term" value="F:serine hydrolase activity"/>
    <property type="evidence" value="ECO:0007669"/>
    <property type="project" value="TreeGrafter"/>
</dbReference>
<dbReference type="GO" id="GO:0016298">
    <property type="term" value="F:lipase activity"/>
    <property type="evidence" value="ECO:0007669"/>
    <property type="project" value="InterPro"/>
</dbReference>
<accession>A0A977XKU7</accession>
<sequence length="425" mass="45304">MGERNGCYGGFTMITLMLLTLLVGSHAQLSGFVGSLGKSIQDANRGVVNTITSGANNGATAVVDITKSAKDGNIVTVVASGVKKEAGAVAQPVESVVLLTATSQCELVKKALGVDYASARFLKDDDLNQLKLEFITPALRVTFNITQAAELIPAWRGFDPELPLIIIAHGFMSDPDSGGLGDVLDAFHKKGQYNVLALDSSAYIRWFYLRATTYVRYIGEKLGEILAAMVQRGLNPNKIHLIGHSLGAHISGFTGKEFTRLTGHQVGRISGLDPAGPCFFNAGQDLKLNATDATFVDVIHTTHGSLGITEPAGHSDFYPNGGTQQPDCVLQTCSHGRAWYLYKESILNPTAFVAVPCDGWSEFRAHNCKQEQVLMGYSTPQVQGLFFLQTDSASPYGLGEAGATYANTEGVLKSIQPLGPGAFLG</sequence>
<dbReference type="GO" id="GO:0005615">
    <property type="term" value="C:extracellular space"/>
    <property type="evidence" value="ECO:0007669"/>
    <property type="project" value="TreeGrafter"/>
</dbReference>
<evidence type="ECO:0000256" key="1">
    <source>
        <dbReference type="ARBA" id="ARBA00004613"/>
    </source>
</evidence>
<evidence type="ECO:0000256" key="2">
    <source>
        <dbReference type="ARBA" id="ARBA00010701"/>
    </source>
</evidence>
<dbReference type="PANTHER" id="PTHR11610:SF173">
    <property type="entry name" value="LIPASE DOMAIN-CONTAINING PROTEIN-RELATED"/>
    <property type="match status" value="1"/>
</dbReference>
<comment type="subcellular location">
    <subcellularLocation>
        <location evidence="1">Secreted</location>
    </subcellularLocation>
</comment>
<dbReference type="GO" id="GO:0016042">
    <property type="term" value="P:lipid catabolic process"/>
    <property type="evidence" value="ECO:0007669"/>
    <property type="project" value="TreeGrafter"/>
</dbReference>
<feature type="chain" id="PRO_5037271646" evidence="5">
    <location>
        <begin position="28"/>
        <end position="425"/>
    </location>
</feature>
<organism evidence="7">
    <name type="scientific">Manduca sexta</name>
    <name type="common">Tobacco hawkmoth</name>
    <name type="synonym">Tobacco hornworm</name>
    <dbReference type="NCBI Taxonomy" id="7130"/>
    <lineage>
        <taxon>Eukaryota</taxon>
        <taxon>Metazoa</taxon>
        <taxon>Ecdysozoa</taxon>
        <taxon>Arthropoda</taxon>
        <taxon>Hexapoda</taxon>
        <taxon>Insecta</taxon>
        <taxon>Pterygota</taxon>
        <taxon>Neoptera</taxon>
        <taxon>Endopterygota</taxon>
        <taxon>Lepidoptera</taxon>
        <taxon>Glossata</taxon>
        <taxon>Ditrysia</taxon>
        <taxon>Bombycoidea</taxon>
        <taxon>Sphingidae</taxon>
        <taxon>Sphinginae</taxon>
        <taxon>Sphingini</taxon>
        <taxon>Manduca</taxon>
    </lineage>
</organism>
<dbReference type="CDD" id="cd00707">
    <property type="entry name" value="Pancreat_lipase_like"/>
    <property type="match status" value="1"/>
</dbReference>
<evidence type="ECO:0000256" key="5">
    <source>
        <dbReference type="SAM" id="SignalP"/>
    </source>
</evidence>
<evidence type="ECO:0000259" key="6">
    <source>
        <dbReference type="Pfam" id="PF00151"/>
    </source>
</evidence>
<feature type="domain" description="Lipase" evidence="6">
    <location>
        <begin position="158"/>
        <end position="396"/>
    </location>
</feature>
<dbReference type="AlphaFoldDB" id="A0A977XKU7"/>
<evidence type="ECO:0000256" key="3">
    <source>
        <dbReference type="ARBA" id="ARBA00022525"/>
    </source>
</evidence>
<keyword evidence="5" id="KW-0732">Signal</keyword>
<protein>
    <submittedName>
        <fullName evidence="7">Esterase</fullName>
    </submittedName>
</protein>
<keyword evidence="3" id="KW-0964">Secreted</keyword>
<evidence type="ECO:0000313" key="7">
    <source>
        <dbReference type="EMBL" id="UXP71915.1"/>
    </source>
</evidence>
<evidence type="ECO:0000256" key="4">
    <source>
        <dbReference type="RuleBase" id="RU004262"/>
    </source>
</evidence>
<proteinExistence type="evidence at transcript level"/>
<dbReference type="InterPro" id="IPR029058">
    <property type="entry name" value="AB_hydrolase_fold"/>
</dbReference>